<evidence type="ECO:0000313" key="2">
    <source>
        <dbReference type="EMBL" id="PNY30069.1"/>
    </source>
</evidence>
<dbReference type="PANTHER" id="PTHR28218">
    <property type="entry name" value="VPS4-ASSOCIATED PROTEIN 1"/>
    <property type="match status" value="1"/>
</dbReference>
<reference evidence="2 3" key="1">
    <citation type="submission" date="2017-08" db="EMBL/GenBank/DDBJ databases">
        <title>Harnessing the power of phylogenomics to disentangle the directionality and signatures of interkingdom host jumping in the parasitic fungal genus Tolypocladium.</title>
        <authorList>
            <person name="Quandt C.A."/>
            <person name="Patterson W."/>
            <person name="Spatafora J.W."/>
        </authorList>
    </citation>
    <scope>NUCLEOTIDE SEQUENCE [LARGE SCALE GENOMIC DNA]</scope>
    <source>
        <strain evidence="2 3">CBS 113982</strain>
    </source>
</reference>
<dbReference type="GO" id="GO:0005768">
    <property type="term" value="C:endosome"/>
    <property type="evidence" value="ECO:0007669"/>
    <property type="project" value="TreeGrafter"/>
</dbReference>
<dbReference type="AlphaFoldDB" id="A0A2K3QRC7"/>
<accession>A0A2K3QRC7</accession>
<feature type="compositionally biased region" description="Basic and acidic residues" evidence="1">
    <location>
        <begin position="117"/>
        <end position="187"/>
    </location>
</feature>
<sequence>PRPTELWRCPHNSVAVSLLLLLPPNEKPHLSTGPKMSAQFQNVYTHRKVADTSSKACDICYKPTTSVLITPDKKDFFYVCPVHLQDRYFCTPKIDEEAVKARREKELAEETEKLKKEYEERQRKKKDKESKDKDKDKGKGKGKGKGKDKDKDEDKETDKKQGDDKVERADNKKDDAATQEEEPRVFELKSAFYQQRLQRKRQAEAAKRDRERASQPNYFPSVPKDVPGK</sequence>
<evidence type="ECO:0000256" key="1">
    <source>
        <dbReference type="SAM" id="MobiDB-lite"/>
    </source>
</evidence>
<organism evidence="2 3">
    <name type="scientific">Tolypocladium capitatum</name>
    <dbReference type="NCBI Taxonomy" id="45235"/>
    <lineage>
        <taxon>Eukaryota</taxon>
        <taxon>Fungi</taxon>
        <taxon>Dikarya</taxon>
        <taxon>Ascomycota</taxon>
        <taxon>Pezizomycotina</taxon>
        <taxon>Sordariomycetes</taxon>
        <taxon>Hypocreomycetidae</taxon>
        <taxon>Hypocreales</taxon>
        <taxon>Ophiocordycipitaceae</taxon>
        <taxon>Tolypocladium</taxon>
    </lineage>
</organism>
<gene>
    <name evidence="2" type="ORF">TCAP_00026</name>
</gene>
<keyword evidence="3" id="KW-1185">Reference proteome</keyword>
<dbReference type="PANTHER" id="PTHR28218:SF1">
    <property type="entry name" value="VPS4-ASSOCIATED PROTEIN 1"/>
    <property type="match status" value="1"/>
</dbReference>
<evidence type="ECO:0000313" key="3">
    <source>
        <dbReference type="Proteomes" id="UP000236621"/>
    </source>
</evidence>
<dbReference type="OrthoDB" id="2158714at2759"/>
<dbReference type="InterPro" id="IPR013640">
    <property type="entry name" value="Vfa1"/>
</dbReference>
<protein>
    <submittedName>
        <fullName evidence="2">Uncharacterized protein</fullName>
    </submittedName>
</protein>
<feature type="compositionally biased region" description="Basic and acidic residues" evidence="1">
    <location>
        <begin position="201"/>
        <end position="213"/>
    </location>
</feature>
<dbReference type="Proteomes" id="UP000236621">
    <property type="component" value="Unassembled WGS sequence"/>
</dbReference>
<proteinExistence type="predicted"/>
<feature type="non-terminal residue" evidence="2">
    <location>
        <position position="1"/>
    </location>
</feature>
<name>A0A2K3QRC7_9HYPO</name>
<dbReference type="EMBL" id="NRSZ01000004">
    <property type="protein sequence ID" value="PNY30069.1"/>
    <property type="molecule type" value="Genomic_DNA"/>
</dbReference>
<dbReference type="GO" id="GO:0007034">
    <property type="term" value="P:vacuolar transport"/>
    <property type="evidence" value="ECO:0007669"/>
    <property type="project" value="TreeGrafter"/>
</dbReference>
<dbReference type="Pfam" id="PF08432">
    <property type="entry name" value="Vfa1"/>
    <property type="match status" value="1"/>
</dbReference>
<feature type="region of interest" description="Disordered" evidence="1">
    <location>
        <begin position="117"/>
        <end position="229"/>
    </location>
</feature>
<comment type="caution">
    <text evidence="2">The sequence shown here is derived from an EMBL/GenBank/DDBJ whole genome shotgun (WGS) entry which is preliminary data.</text>
</comment>